<comment type="subcellular location">
    <subcellularLocation>
        <location evidence="1">Nucleus</location>
    </subcellularLocation>
</comment>
<accession>A0AAX6HRY7</accession>
<dbReference type="AlphaFoldDB" id="A0AAX6HRY7"/>
<keyword evidence="4" id="KW-0804">Transcription</keyword>
<evidence type="ECO:0000256" key="6">
    <source>
        <dbReference type="SAM" id="MobiDB-lite"/>
    </source>
</evidence>
<feature type="compositionally biased region" description="Low complexity" evidence="6">
    <location>
        <begin position="55"/>
        <end position="68"/>
    </location>
</feature>
<dbReference type="InterPro" id="IPR003657">
    <property type="entry name" value="WRKY_dom"/>
</dbReference>
<keyword evidence="5" id="KW-0539">Nucleus</keyword>
<keyword evidence="3" id="KW-0238">DNA-binding</keyword>
<evidence type="ECO:0000313" key="8">
    <source>
        <dbReference type="EMBL" id="KAJ6843317.1"/>
    </source>
</evidence>
<evidence type="ECO:0000256" key="3">
    <source>
        <dbReference type="ARBA" id="ARBA00023125"/>
    </source>
</evidence>
<evidence type="ECO:0000256" key="1">
    <source>
        <dbReference type="ARBA" id="ARBA00004123"/>
    </source>
</evidence>
<dbReference type="Proteomes" id="UP001140949">
    <property type="component" value="Unassembled WGS sequence"/>
</dbReference>
<dbReference type="SMART" id="SM00774">
    <property type="entry name" value="WRKY"/>
    <property type="match status" value="1"/>
</dbReference>
<evidence type="ECO:0000256" key="2">
    <source>
        <dbReference type="ARBA" id="ARBA00023015"/>
    </source>
</evidence>
<comment type="caution">
    <text evidence="8">The sequence shown here is derived from an EMBL/GenBank/DDBJ whole genome shotgun (WGS) entry which is preliminary data.</text>
</comment>
<evidence type="ECO:0000256" key="4">
    <source>
        <dbReference type="ARBA" id="ARBA00023163"/>
    </source>
</evidence>
<sequence length="281" mass="30143">MDDDAAMPGSGTENVPGEPSWTFVGGGDVFGYDFPAPSPFDLADLAGDRYHPLESPAASVRSVGSSSSEETEPPPEPEEKPPESSSASAAAAAANKGAKKGQKRSRQPRIAFMTKSEIDHLEDGYRWRKYGQKAVKNSPFPRSYYRCTNSKCTVKKRVERSSDDPAIVITTYEGQHCHHIVSFPRGGPATVGSAARSLTDHLSMPTPTQLYFPSLHLNIPNRTIGPGSSLLHQTPLPRQLQQQLPPAPLPELTSSPLPTATATSGGEGLLDDIVRPGMRNG</sequence>
<dbReference type="EMBL" id="JANAVB010007200">
    <property type="protein sequence ID" value="KAJ6843317.1"/>
    <property type="molecule type" value="Genomic_DNA"/>
</dbReference>
<reference evidence="8" key="2">
    <citation type="submission" date="2023-04" db="EMBL/GenBank/DDBJ databases">
        <authorList>
            <person name="Bruccoleri R.E."/>
            <person name="Oakeley E.J."/>
            <person name="Faust A.-M."/>
            <person name="Dessus-Babus S."/>
            <person name="Altorfer M."/>
            <person name="Burckhardt D."/>
            <person name="Oertli M."/>
            <person name="Naumann U."/>
            <person name="Petersen F."/>
            <person name="Wong J."/>
        </authorList>
    </citation>
    <scope>NUCLEOTIDE SEQUENCE</scope>
    <source>
        <strain evidence="8">GSM-AAB239-AS_SAM_17_03QT</strain>
        <tissue evidence="8">Leaf</tissue>
    </source>
</reference>
<feature type="compositionally biased region" description="Low complexity" evidence="6">
    <location>
        <begin position="83"/>
        <end position="94"/>
    </location>
</feature>
<keyword evidence="9" id="KW-1185">Reference proteome</keyword>
<feature type="region of interest" description="Disordered" evidence="6">
    <location>
        <begin position="53"/>
        <end position="113"/>
    </location>
</feature>
<dbReference type="GO" id="GO:0043565">
    <property type="term" value="F:sequence-specific DNA binding"/>
    <property type="evidence" value="ECO:0007669"/>
    <property type="project" value="InterPro"/>
</dbReference>
<dbReference type="Gene3D" id="2.20.25.80">
    <property type="entry name" value="WRKY domain"/>
    <property type="match status" value="1"/>
</dbReference>
<dbReference type="InterPro" id="IPR044810">
    <property type="entry name" value="WRKY_plant"/>
</dbReference>
<dbReference type="SUPFAM" id="SSF118290">
    <property type="entry name" value="WRKY DNA-binding domain"/>
    <property type="match status" value="1"/>
</dbReference>
<evidence type="ECO:0000256" key="5">
    <source>
        <dbReference type="ARBA" id="ARBA00023242"/>
    </source>
</evidence>
<feature type="region of interest" description="Disordered" evidence="6">
    <location>
        <begin position="1"/>
        <end position="28"/>
    </location>
</feature>
<dbReference type="PROSITE" id="PS50811">
    <property type="entry name" value="WRKY"/>
    <property type="match status" value="1"/>
</dbReference>
<keyword evidence="2" id="KW-0805">Transcription regulation</keyword>
<name>A0AAX6HRY7_IRIPA</name>
<protein>
    <submittedName>
        <fullName evidence="8">WRKY transcription factor 57 isoform X3</fullName>
    </submittedName>
</protein>
<feature type="domain" description="WRKY" evidence="7">
    <location>
        <begin position="116"/>
        <end position="181"/>
    </location>
</feature>
<dbReference type="PANTHER" id="PTHR31221">
    <property type="entry name" value="WRKY TRANSCRIPTION FACTOR PROTEIN 1-RELATED"/>
    <property type="match status" value="1"/>
</dbReference>
<dbReference type="InterPro" id="IPR036576">
    <property type="entry name" value="WRKY_dom_sf"/>
</dbReference>
<evidence type="ECO:0000313" key="9">
    <source>
        <dbReference type="Proteomes" id="UP001140949"/>
    </source>
</evidence>
<feature type="compositionally biased region" description="Basic residues" evidence="6">
    <location>
        <begin position="97"/>
        <end position="107"/>
    </location>
</feature>
<evidence type="ECO:0000259" key="7">
    <source>
        <dbReference type="PROSITE" id="PS50811"/>
    </source>
</evidence>
<feature type="compositionally biased region" description="Low complexity" evidence="6">
    <location>
        <begin position="241"/>
        <end position="264"/>
    </location>
</feature>
<proteinExistence type="predicted"/>
<gene>
    <name evidence="8" type="ORF">M6B38_297360</name>
</gene>
<dbReference type="Pfam" id="PF03106">
    <property type="entry name" value="WRKY"/>
    <property type="match status" value="1"/>
</dbReference>
<dbReference type="GO" id="GO:0005634">
    <property type="term" value="C:nucleus"/>
    <property type="evidence" value="ECO:0007669"/>
    <property type="project" value="UniProtKB-SubCell"/>
</dbReference>
<reference evidence="8" key="1">
    <citation type="journal article" date="2023" name="GigaByte">
        <title>Genome assembly of the bearded iris, Iris pallida Lam.</title>
        <authorList>
            <person name="Bruccoleri R.E."/>
            <person name="Oakeley E.J."/>
            <person name="Faust A.M.E."/>
            <person name="Altorfer M."/>
            <person name="Dessus-Babus S."/>
            <person name="Burckhardt D."/>
            <person name="Oertli M."/>
            <person name="Naumann U."/>
            <person name="Petersen F."/>
            <person name="Wong J."/>
        </authorList>
    </citation>
    <scope>NUCLEOTIDE SEQUENCE</scope>
    <source>
        <strain evidence="8">GSM-AAB239-AS_SAM_17_03QT</strain>
    </source>
</reference>
<feature type="region of interest" description="Disordered" evidence="6">
    <location>
        <begin position="241"/>
        <end position="281"/>
    </location>
</feature>
<organism evidence="8 9">
    <name type="scientific">Iris pallida</name>
    <name type="common">Sweet iris</name>
    <dbReference type="NCBI Taxonomy" id="29817"/>
    <lineage>
        <taxon>Eukaryota</taxon>
        <taxon>Viridiplantae</taxon>
        <taxon>Streptophyta</taxon>
        <taxon>Embryophyta</taxon>
        <taxon>Tracheophyta</taxon>
        <taxon>Spermatophyta</taxon>
        <taxon>Magnoliopsida</taxon>
        <taxon>Liliopsida</taxon>
        <taxon>Asparagales</taxon>
        <taxon>Iridaceae</taxon>
        <taxon>Iridoideae</taxon>
        <taxon>Irideae</taxon>
        <taxon>Iris</taxon>
    </lineage>
</organism>
<dbReference type="GO" id="GO:0003700">
    <property type="term" value="F:DNA-binding transcription factor activity"/>
    <property type="evidence" value="ECO:0007669"/>
    <property type="project" value="InterPro"/>
</dbReference>
<dbReference type="PANTHER" id="PTHR31221:SF334">
    <property type="entry name" value="WRKY TRANSCRIPTION FACTOR 57-RELATED"/>
    <property type="match status" value="1"/>
</dbReference>
<dbReference type="FunFam" id="2.20.25.80:FF:000003">
    <property type="entry name" value="WRKY transcription factor 57"/>
    <property type="match status" value="1"/>
</dbReference>